<dbReference type="eggNOG" id="COG2172">
    <property type="taxonomic scope" value="Bacteria"/>
</dbReference>
<dbReference type="SUPFAM" id="SSF55874">
    <property type="entry name" value="ATPase domain of HSP90 chaperone/DNA topoisomerase II/histidine kinase"/>
    <property type="match status" value="1"/>
</dbReference>
<feature type="compositionally biased region" description="Low complexity" evidence="2">
    <location>
        <begin position="85"/>
        <end position="98"/>
    </location>
</feature>
<dbReference type="InterPro" id="IPR050267">
    <property type="entry name" value="Anti-sigma-factor_SerPK"/>
</dbReference>
<accession>B5GQQ0</accession>
<sequence length="114" mass="11671">MSTKWSRAFPGLLEQVPEARYFVAALLQGWSGVDDAQLVVGELAANAVKHTRSGAPGGSFHVTVVFRDGRVRVVVADQGGGGGPRSAPSATRTRAAGGSSSWSGIPRSGAPPCP</sequence>
<protein>
    <submittedName>
        <fullName evidence="4">Anti-sigma regulatory factor Ser/Thr protein kinase</fullName>
    </submittedName>
</protein>
<dbReference type="EMBL" id="CM000913">
    <property type="protein sequence ID" value="EFG06667.1"/>
    <property type="molecule type" value="Genomic_DNA"/>
</dbReference>
<keyword evidence="4" id="KW-0808">Transferase</keyword>
<name>B5GQQ0_STRCL</name>
<dbReference type="CDD" id="cd16936">
    <property type="entry name" value="HATPase_RsbW-like"/>
    <property type="match status" value="1"/>
</dbReference>
<keyword evidence="5" id="KW-1185">Reference proteome</keyword>
<evidence type="ECO:0000313" key="4">
    <source>
        <dbReference type="EMBL" id="EFG06667.1"/>
    </source>
</evidence>
<reference evidence="4 5" key="1">
    <citation type="journal article" date="2010" name="Genome Biol. Evol.">
        <title>The sequence of a 1.8-mb bacterial linear plasmid reveals a rich evolutionary reservoir of secondary metabolic pathways.</title>
        <authorList>
            <person name="Medema M.H."/>
            <person name="Trefzer A."/>
            <person name="Kovalchuk A."/>
            <person name="van den Berg M."/>
            <person name="Mueller U."/>
            <person name="Heijne W."/>
            <person name="Wu L."/>
            <person name="Alam M.T."/>
            <person name="Ronning C.M."/>
            <person name="Nierman W.C."/>
            <person name="Bovenberg R.A.L."/>
            <person name="Breitling R."/>
            <person name="Takano E."/>
        </authorList>
    </citation>
    <scope>NUCLEOTIDE SEQUENCE [LARGE SCALE GENOMIC DNA]</scope>
    <source>
        <strain evidence="5">ATCC 27064 / DSM 738 / JCM 4710 / NBRC 13307 / NCIMB 12785 / NRRL 3585 / VKM Ac-602</strain>
    </source>
</reference>
<dbReference type="GO" id="GO:0004674">
    <property type="term" value="F:protein serine/threonine kinase activity"/>
    <property type="evidence" value="ECO:0007669"/>
    <property type="project" value="UniProtKB-KW"/>
</dbReference>
<organism evidence="4 5">
    <name type="scientific">Streptomyces clavuligerus</name>
    <dbReference type="NCBI Taxonomy" id="1901"/>
    <lineage>
        <taxon>Bacteria</taxon>
        <taxon>Bacillati</taxon>
        <taxon>Actinomycetota</taxon>
        <taxon>Actinomycetes</taxon>
        <taxon>Kitasatosporales</taxon>
        <taxon>Streptomycetaceae</taxon>
        <taxon>Streptomyces</taxon>
    </lineage>
</organism>
<dbReference type="Proteomes" id="UP000002357">
    <property type="component" value="Chromosome"/>
</dbReference>
<dbReference type="PANTHER" id="PTHR35526:SF3">
    <property type="entry name" value="ANTI-SIGMA-F FACTOR RSBW"/>
    <property type="match status" value="1"/>
</dbReference>
<evidence type="ECO:0000259" key="3">
    <source>
        <dbReference type="Pfam" id="PF13581"/>
    </source>
</evidence>
<dbReference type="Gene3D" id="3.30.565.10">
    <property type="entry name" value="Histidine kinase-like ATPase, C-terminal domain"/>
    <property type="match status" value="1"/>
</dbReference>
<dbReference type="AlphaFoldDB" id="B5GQQ0"/>
<dbReference type="OrthoDB" id="4284922at2"/>
<dbReference type="KEGG" id="sclf:BB341_20295"/>
<dbReference type="InterPro" id="IPR036890">
    <property type="entry name" value="HATPase_C_sf"/>
</dbReference>
<keyword evidence="1" id="KW-0723">Serine/threonine-protein kinase</keyword>
<dbReference type="InterPro" id="IPR003594">
    <property type="entry name" value="HATPase_dom"/>
</dbReference>
<evidence type="ECO:0000313" key="5">
    <source>
        <dbReference type="Proteomes" id="UP000002357"/>
    </source>
</evidence>
<evidence type="ECO:0000256" key="1">
    <source>
        <dbReference type="ARBA" id="ARBA00022527"/>
    </source>
</evidence>
<proteinExistence type="predicted"/>
<evidence type="ECO:0000256" key="2">
    <source>
        <dbReference type="SAM" id="MobiDB-lite"/>
    </source>
</evidence>
<dbReference type="RefSeq" id="WP_003954112.1">
    <property type="nucleotide sequence ID" value="NZ_CP016559.1"/>
</dbReference>
<feature type="region of interest" description="Disordered" evidence="2">
    <location>
        <begin position="76"/>
        <end position="114"/>
    </location>
</feature>
<dbReference type="STRING" id="1901.BB341_20295"/>
<dbReference type="PANTHER" id="PTHR35526">
    <property type="entry name" value="ANTI-SIGMA-F FACTOR RSBW-RELATED"/>
    <property type="match status" value="1"/>
</dbReference>
<dbReference type="Pfam" id="PF13581">
    <property type="entry name" value="HATPase_c_2"/>
    <property type="match status" value="1"/>
</dbReference>
<keyword evidence="4" id="KW-0418">Kinase</keyword>
<feature type="domain" description="Histidine kinase/HSP90-like ATPase" evidence="3">
    <location>
        <begin position="9"/>
        <end position="94"/>
    </location>
</feature>
<gene>
    <name evidence="4" type="ORF">SCLAV_1592</name>
</gene>
<dbReference type="GeneID" id="93731798"/>